<dbReference type="Proteomes" id="UP000031549">
    <property type="component" value="Unassembled WGS sequence"/>
</dbReference>
<proteinExistence type="predicted"/>
<dbReference type="PANTHER" id="PTHR10953">
    <property type="entry name" value="UBIQUITIN-ACTIVATING ENZYME E1"/>
    <property type="match status" value="1"/>
</dbReference>
<evidence type="ECO:0000259" key="1">
    <source>
        <dbReference type="Pfam" id="PF00899"/>
    </source>
</evidence>
<dbReference type="Pfam" id="PF00899">
    <property type="entry name" value="ThiF"/>
    <property type="match status" value="1"/>
</dbReference>
<dbReference type="GO" id="GO:0016779">
    <property type="term" value="F:nucleotidyltransferase activity"/>
    <property type="evidence" value="ECO:0007669"/>
    <property type="project" value="TreeGrafter"/>
</dbReference>
<name>A0A846HFY0_9CYAN</name>
<dbReference type="PANTHER" id="PTHR10953:SF247">
    <property type="entry name" value="SLL6053 PROTEIN"/>
    <property type="match status" value="1"/>
</dbReference>
<dbReference type="SUPFAM" id="SSF69572">
    <property type="entry name" value="Activating enzymes of the ubiquitin-like proteins"/>
    <property type="match status" value="1"/>
</dbReference>
<organism evidence="2 3">
    <name type="scientific">Hassallia byssoidea VB512170</name>
    <dbReference type="NCBI Taxonomy" id="1304833"/>
    <lineage>
        <taxon>Bacteria</taxon>
        <taxon>Bacillati</taxon>
        <taxon>Cyanobacteriota</taxon>
        <taxon>Cyanophyceae</taxon>
        <taxon>Nostocales</taxon>
        <taxon>Tolypothrichaceae</taxon>
        <taxon>Hassallia</taxon>
    </lineage>
</organism>
<evidence type="ECO:0000313" key="3">
    <source>
        <dbReference type="Proteomes" id="UP000031549"/>
    </source>
</evidence>
<keyword evidence="3" id="KW-1185">Reference proteome</keyword>
<comment type="caution">
    <text evidence="2">The sequence shown here is derived from an EMBL/GenBank/DDBJ whole genome shotgun (WGS) entry which is preliminary data.</text>
</comment>
<reference evidence="2 3" key="1">
    <citation type="journal article" date="2015" name="Genome Announc.">
        <title>Draft Genome Sequence of Cyanobacterium Hassallia byssoidea Strain VB512170, Isolated from Monuments in India.</title>
        <authorList>
            <person name="Singh D."/>
            <person name="Chandrababunaidu M.M."/>
            <person name="Panda A."/>
            <person name="Sen D."/>
            <person name="Bhattacharyya S."/>
            <person name="Adhikary S.P."/>
            <person name="Tripathy S."/>
        </authorList>
    </citation>
    <scope>NUCLEOTIDE SEQUENCE [LARGE SCALE GENOMIC DNA]</scope>
    <source>
        <strain evidence="2 3">VB512170</strain>
    </source>
</reference>
<evidence type="ECO:0000313" key="2">
    <source>
        <dbReference type="EMBL" id="NEU75321.1"/>
    </source>
</evidence>
<dbReference type="EMBL" id="JTCM02000065">
    <property type="protein sequence ID" value="NEU75321.1"/>
    <property type="molecule type" value="Genomic_DNA"/>
</dbReference>
<dbReference type="RefSeq" id="WP_039741706.1">
    <property type="nucleotide sequence ID" value="NZ_JTCM02000065.1"/>
</dbReference>
<protein>
    <submittedName>
        <fullName evidence="2">Thiamine biosynthesis protein ThiF</fullName>
    </submittedName>
</protein>
<dbReference type="GO" id="GO:0005737">
    <property type="term" value="C:cytoplasm"/>
    <property type="evidence" value="ECO:0007669"/>
    <property type="project" value="TreeGrafter"/>
</dbReference>
<dbReference type="GO" id="GO:0008641">
    <property type="term" value="F:ubiquitin-like modifier activating enzyme activity"/>
    <property type="evidence" value="ECO:0007669"/>
    <property type="project" value="InterPro"/>
</dbReference>
<dbReference type="CDD" id="cd01483">
    <property type="entry name" value="E1_enzyme_family"/>
    <property type="match status" value="1"/>
</dbReference>
<accession>A0A846HFY0</accession>
<sequence>MIQIDTEFFLPVLPRPHRKVNFILVGAGGTGGYLAEDVCRLIVQLQQNEKKANLTIIDGDNVEPKNIARQNYQPSEISFPKAQCLATRCSAKYGVEVTAISDWFSPNHVENYKWNTLTIIIGCVDNAAARAEIHSCLKYNSPRDEQADLFWLDCGNSSLSGQVILGTHADFNIVSASNNPDKPAFWKHLPSPALVHPELLIPKPEELSSNNLSCAEIQILNHQTLFINRMTSAIASQYLLELTLIGKISKFVSYFNLIPMSCRSI</sequence>
<dbReference type="AlphaFoldDB" id="A0A846HFY0"/>
<dbReference type="InterPro" id="IPR045886">
    <property type="entry name" value="ThiF/MoeB/HesA"/>
</dbReference>
<dbReference type="Gene3D" id="3.40.50.720">
    <property type="entry name" value="NAD(P)-binding Rossmann-like Domain"/>
    <property type="match status" value="1"/>
</dbReference>
<dbReference type="InterPro" id="IPR035985">
    <property type="entry name" value="Ubiquitin-activating_enz"/>
</dbReference>
<gene>
    <name evidence="2" type="ORF">PI95_022880</name>
</gene>
<dbReference type="GO" id="GO:0004792">
    <property type="term" value="F:thiosulfate-cyanide sulfurtransferase activity"/>
    <property type="evidence" value="ECO:0007669"/>
    <property type="project" value="TreeGrafter"/>
</dbReference>
<dbReference type="InterPro" id="IPR000594">
    <property type="entry name" value="ThiF_NAD_FAD-bd"/>
</dbReference>
<feature type="domain" description="THIF-type NAD/FAD binding fold" evidence="1">
    <location>
        <begin position="19"/>
        <end position="164"/>
    </location>
</feature>